<dbReference type="Pfam" id="PF01743">
    <property type="entry name" value="PolyA_pol"/>
    <property type="match status" value="1"/>
</dbReference>
<dbReference type="InterPro" id="IPR002646">
    <property type="entry name" value="PolA_pol_head_dom"/>
</dbReference>
<feature type="domain" description="Poly A polymerase head" evidence="7">
    <location>
        <begin position="34"/>
        <end position="156"/>
    </location>
</feature>
<dbReference type="Gene3D" id="3.30.460.10">
    <property type="entry name" value="Beta Polymerase, domain 2"/>
    <property type="match status" value="1"/>
</dbReference>
<dbReference type="GO" id="GO:0046872">
    <property type="term" value="F:metal ion binding"/>
    <property type="evidence" value="ECO:0007669"/>
    <property type="project" value="UniProtKB-KW"/>
</dbReference>
<keyword evidence="6" id="KW-0460">Magnesium</keyword>
<dbReference type="AlphaFoldDB" id="A0A3B0TVR1"/>
<dbReference type="PANTHER" id="PTHR46173:SF1">
    <property type="entry name" value="CCA TRNA NUCLEOTIDYLTRANSFERASE 1, MITOCHONDRIAL"/>
    <property type="match status" value="1"/>
</dbReference>
<organism evidence="8">
    <name type="scientific">hydrothermal vent metagenome</name>
    <dbReference type="NCBI Taxonomy" id="652676"/>
    <lineage>
        <taxon>unclassified sequences</taxon>
        <taxon>metagenomes</taxon>
        <taxon>ecological metagenomes</taxon>
    </lineage>
</organism>
<dbReference type="EC" id="2.7.7.72" evidence="8"/>
<dbReference type="Gene3D" id="1.10.3090.10">
    <property type="entry name" value="cca-adding enzyme, domain 2"/>
    <property type="match status" value="1"/>
</dbReference>
<keyword evidence="2 8" id="KW-0808">Transferase</keyword>
<sequence length="413" mass="44397">MTSVPLPSIAGAKVLRDRGLAQVFAAIQTAGGQARIVGGAIRDTLVGRKCGDVDVATTLSPDAVMAAATAFGIKAIPTGFDHGTVTLVVAGRPIEVTTLRRDVQTDGRRAVVAFTADWQIDAMRRDFTMNALYADLDGTLHDPAGGYADLLRRRVRFIGEPAARIEEDVLRILRFFRFHAEFGRGDLDRQGLGACAMRAGDLAGLSAERVRLEVLRLLAAPGVMISVGAMHEAGILRGLGLVTVDIERLRRLVAIEGDLLRSGDGLLRLGALALGEAHDAHDLAARLRLSKLERDRLSGLEACGTHLHAAMDIKALHALSYRMGKLRLLDCVLLAWSSDGAAATSTAWAETWREAERFAPPAFPVSGRDLLAIGARPGPPLGRALSALEDEWIEGDFRAGRDELLRRFKARGT</sequence>
<dbReference type="InterPro" id="IPR050264">
    <property type="entry name" value="Bact_CCA-adding_enz_type3_sf"/>
</dbReference>
<gene>
    <name evidence="8" type="ORF">MNBD_ALPHA09-927</name>
</gene>
<evidence type="ECO:0000256" key="2">
    <source>
        <dbReference type="ARBA" id="ARBA00022679"/>
    </source>
</evidence>
<dbReference type="CDD" id="cd05398">
    <property type="entry name" value="NT_ClassII-CCAase"/>
    <property type="match status" value="1"/>
</dbReference>
<evidence type="ECO:0000256" key="5">
    <source>
        <dbReference type="ARBA" id="ARBA00022723"/>
    </source>
</evidence>
<accession>A0A3B0TVR1</accession>
<protein>
    <submittedName>
        <fullName evidence="8">CCA tRNA nucleotidyltransferase</fullName>
        <ecNumber evidence="8">2.7.7.72</ecNumber>
    </submittedName>
</protein>
<comment type="cofactor">
    <cofactor evidence="1">
        <name>Mg(2+)</name>
        <dbReference type="ChEBI" id="CHEBI:18420"/>
    </cofactor>
</comment>
<evidence type="ECO:0000256" key="3">
    <source>
        <dbReference type="ARBA" id="ARBA00022694"/>
    </source>
</evidence>
<dbReference type="GO" id="GO:0008033">
    <property type="term" value="P:tRNA processing"/>
    <property type="evidence" value="ECO:0007669"/>
    <property type="project" value="UniProtKB-KW"/>
</dbReference>
<dbReference type="EMBL" id="UOEM01000029">
    <property type="protein sequence ID" value="VAW11176.1"/>
    <property type="molecule type" value="Genomic_DNA"/>
</dbReference>
<evidence type="ECO:0000259" key="7">
    <source>
        <dbReference type="Pfam" id="PF01743"/>
    </source>
</evidence>
<dbReference type="InterPro" id="IPR043519">
    <property type="entry name" value="NT_sf"/>
</dbReference>
<reference evidence="8" key="1">
    <citation type="submission" date="2018-06" db="EMBL/GenBank/DDBJ databases">
        <authorList>
            <person name="Zhirakovskaya E."/>
        </authorList>
    </citation>
    <scope>NUCLEOTIDE SEQUENCE</scope>
</reference>
<dbReference type="GO" id="GO:0004810">
    <property type="term" value="F:CCA tRNA nucleotidyltransferase activity"/>
    <property type="evidence" value="ECO:0007669"/>
    <property type="project" value="UniProtKB-EC"/>
</dbReference>
<evidence type="ECO:0000313" key="8">
    <source>
        <dbReference type="EMBL" id="VAW11176.1"/>
    </source>
</evidence>
<proteinExistence type="predicted"/>
<keyword evidence="4 8" id="KW-0548">Nucleotidyltransferase</keyword>
<evidence type="ECO:0000256" key="6">
    <source>
        <dbReference type="ARBA" id="ARBA00022842"/>
    </source>
</evidence>
<evidence type="ECO:0000256" key="1">
    <source>
        <dbReference type="ARBA" id="ARBA00001946"/>
    </source>
</evidence>
<dbReference type="SUPFAM" id="SSF81301">
    <property type="entry name" value="Nucleotidyltransferase"/>
    <property type="match status" value="1"/>
</dbReference>
<name>A0A3B0TVR1_9ZZZZ</name>
<evidence type="ECO:0000256" key="4">
    <source>
        <dbReference type="ARBA" id="ARBA00022695"/>
    </source>
</evidence>
<keyword evidence="5" id="KW-0479">Metal-binding</keyword>
<dbReference type="GO" id="GO:0000049">
    <property type="term" value="F:tRNA binding"/>
    <property type="evidence" value="ECO:0007669"/>
    <property type="project" value="TreeGrafter"/>
</dbReference>
<dbReference type="SUPFAM" id="SSF81891">
    <property type="entry name" value="Poly A polymerase C-terminal region-like"/>
    <property type="match status" value="1"/>
</dbReference>
<keyword evidence="3" id="KW-0819">tRNA processing</keyword>
<dbReference type="PANTHER" id="PTHR46173">
    <property type="entry name" value="CCA TRNA NUCLEOTIDYLTRANSFERASE 1, MITOCHONDRIAL"/>
    <property type="match status" value="1"/>
</dbReference>